<dbReference type="Pfam" id="PF02210">
    <property type="entry name" value="Laminin_G_2"/>
    <property type="match status" value="1"/>
</dbReference>
<evidence type="ECO:0000256" key="1">
    <source>
        <dbReference type="ARBA" id="ARBA00004316"/>
    </source>
</evidence>
<dbReference type="InterPro" id="IPR013783">
    <property type="entry name" value="Ig-like_fold"/>
</dbReference>
<evidence type="ECO:0000256" key="4">
    <source>
        <dbReference type="SAM" id="MobiDB-lite"/>
    </source>
</evidence>
<dbReference type="SUPFAM" id="SSF49265">
    <property type="entry name" value="Fibronectin type III"/>
    <property type="match status" value="2"/>
</dbReference>
<dbReference type="FunFam" id="2.60.120.200:FF:000126">
    <property type="entry name" value="usherin"/>
    <property type="match status" value="1"/>
</dbReference>
<dbReference type="CDD" id="cd00063">
    <property type="entry name" value="FN3"/>
    <property type="match status" value="3"/>
</dbReference>
<feature type="compositionally biased region" description="Basic and acidic residues" evidence="4">
    <location>
        <begin position="409"/>
        <end position="421"/>
    </location>
</feature>
<proteinExistence type="predicted"/>
<name>A0AAD3MR95_LATJO</name>
<evidence type="ECO:0000313" key="8">
    <source>
        <dbReference type="Proteomes" id="UP001279410"/>
    </source>
</evidence>
<evidence type="ECO:0000259" key="5">
    <source>
        <dbReference type="PROSITE" id="PS50025"/>
    </source>
</evidence>
<dbReference type="Gene3D" id="2.60.120.200">
    <property type="match status" value="1"/>
</dbReference>
<dbReference type="InterPro" id="IPR050713">
    <property type="entry name" value="RTP_Phos/Ushers"/>
</dbReference>
<feature type="region of interest" description="Disordered" evidence="4">
    <location>
        <begin position="407"/>
        <end position="440"/>
    </location>
</feature>
<feature type="non-terminal residue" evidence="7">
    <location>
        <position position="592"/>
    </location>
</feature>
<dbReference type="CDD" id="cd00110">
    <property type="entry name" value="LamG"/>
    <property type="match status" value="1"/>
</dbReference>
<dbReference type="Pfam" id="PF00041">
    <property type="entry name" value="fn3"/>
    <property type="match status" value="2"/>
</dbReference>
<dbReference type="Proteomes" id="UP001279410">
    <property type="component" value="Unassembled WGS sequence"/>
</dbReference>
<gene>
    <name evidence="7" type="ORF">AKAME5_001043100</name>
</gene>
<keyword evidence="2" id="KW-0966">Cell projection</keyword>
<evidence type="ECO:0000313" key="7">
    <source>
        <dbReference type="EMBL" id="GLD58299.1"/>
    </source>
</evidence>
<evidence type="ECO:0000256" key="3">
    <source>
        <dbReference type="PROSITE-ProRule" id="PRU00122"/>
    </source>
</evidence>
<feature type="domain" description="Laminin G" evidence="5">
    <location>
        <begin position="1"/>
        <end position="69"/>
    </location>
</feature>
<feature type="domain" description="Laminin G" evidence="5">
    <location>
        <begin position="74"/>
        <end position="259"/>
    </location>
</feature>
<dbReference type="SUPFAM" id="SSF49899">
    <property type="entry name" value="Concanavalin A-like lectins/glucanases"/>
    <property type="match status" value="1"/>
</dbReference>
<comment type="subcellular location">
    <subcellularLocation>
        <location evidence="1">Cell projection</location>
    </subcellularLocation>
</comment>
<dbReference type="SMART" id="SM00060">
    <property type="entry name" value="FN3"/>
    <property type="match status" value="4"/>
</dbReference>
<dbReference type="InterPro" id="IPR001791">
    <property type="entry name" value="Laminin_G"/>
</dbReference>
<dbReference type="GO" id="GO:0042995">
    <property type="term" value="C:cell projection"/>
    <property type="evidence" value="ECO:0007669"/>
    <property type="project" value="UniProtKB-SubCell"/>
</dbReference>
<protein>
    <submittedName>
        <fullName evidence="7">Usherin</fullName>
    </submittedName>
</protein>
<evidence type="ECO:0000256" key="2">
    <source>
        <dbReference type="ARBA" id="ARBA00023273"/>
    </source>
</evidence>
<dbReference type="SMART" id="SM00282">
    <property type="entry name" value="LamG"/>
    <property type="match status" value="1"/>
</dbReference>
<organism evidence="7 8">
    <name type="scientific">Lates japonicus</name>
    <name type="common">Japanese lates</name>
    <dbReference type="NCBI Taxonomy" id="270547"/>
    <lineage>
        <taxon>Eukaryota</taxon>
        <taxon>Metazoa</taxon>
        <taxon>Chordata</taxon>
        <taxon>Craniata</taxon>
        <taxon>Vertebrata</taxon>
        <taxon>Euteleostomi</taxon>
        <taxon>Actinopterygii</taxon>
        <taxon>Neopterygii</taxon>
        <taxon>Teleostei</taxon>
        <taxon>Neoteleostei</taxon>
        <taxon>Acanthomorphata</taxon>
        <taxon>Carangaria</taxon>
        <taxon>Carangaria incertae sedis</taxon>
        <taxon>Centropomidae</taxon>
        <taxon>Lates</taxon>
    </lineage>
</organism>
<feature type="domain" description="Fibronectin type-III" evidence="6">
    <location>
        <begin position="325"/>
        <end position="430"/>
    </location>
</feature>
<dbReference type="InterPro" id="IPR013320">
    <property type="entry name" value="ConA-like_dom_sf"/>
</dbReference>
<comment type="caution">
    <text evidence="7">The sequence shown here is derived from an EMBL/GenBank/DDBJ whole genome shotgun (WGS) entry which is preliminary data.</text>
</comment>
<sequence>MGVFIGGLPEDFTLLREDSGDARLVRRSFSGCLRDVSFKMTDSVSEEWISLDWAKAIKKEAVYENWEGCPIQTVDGAHFLGHGYLELGRDVFSGGKDFDISMDFRTDQLNALLLFTYNTQTEDYMLVELEAGLLSFILASEGHVTELSMWAGLSYCDGDWKQLSLAKRGPLISAAVNDWAEETRGVGGAVTLRVDSPLYLGGVPMELAHPALDSQSHKHGLGGCIRGLTIRNDETNPASQSVNLFVASRRSVRVYLDGCPTTESRYNCRGNDSVLVYSGRRTQVTDSSLQPFTEYLYRFVALAAGGWASGPWQRGRSRGRVPRHVPPPTSVQSLNGFSARVSWVPPTGDIRGLIDRYELKAYNSDQPEAPPIKAVYLANGNFTGVLLGLTPSTRYIVTVSACSPVGCTESRRHDSGDDNDLRSSLTTPEEVPDAVSPPAAVSSPSALYVTWEPPARPNGGITEYLLYRNNQMVYRGKDRQHNITGLGVYSTHVLLLSACTSVGCTNSSQVTVVTSQLPPGPLQAPNLTLLDSRTLLVEWSRPSQVNGALEFYSIFLSRDGARPVLVYNSSELFEDHTLRNLTPGTTYSITVA</sequence>
<dbReference type="Gene3D" id="2.60.40.10">
    <property type="entry name" value="Immunoglobulins"/>
    <property type="match status" value="3"/>
</dbReference>
<feature type="domain" description="Fibronectin type-III" evidence="6">
    <location>
        <begin position="518"/>
        <end position="592"/>
    </location>
</feature>
<dbReference type="PROSITE" id="PS50853">
    <property type="entry name" value="FN3"/>
    <property type="match status" value="3"/>
</dbReference>
<dbReference type="AlphaFoldDB" id="A0AAD3MR95"/>
<reference evidence="7" key="1">
    <citation type="submission" date="2022-08" db="EMBL/GenBank/DDBJ databases">
        <title>Genome sequencing of akame (Lates japonicus).</title>
        <authorList>
            <person name="Hashiguchi Y."/>
            <person name="Takahashi H."/>
        </authorList>
    </citation>
    <scope>NUCLEOTIDE SEQUENCE</scope>
    <source>
        <strain evidence="7">Kochi</strain>
    </source>
</reference>
<dbReference type="EMBL" id="BRZM01000033">
    <property type="protein sequence ID" value="GLD58299.1"/>
    <property type="molecule type" value="Genomic_DNA"/>
</dbReference>
<dbReference type="PANTHER" id="PTHR46957">
    <property type="entry name" value="CYTOKINE RECEPTOR"/>
    <property type="match status" value="1"/>
</dbReference>
<dbReference type="InterPro" id="IPR036116">
    <property type="entry name" value="FN3_sf"/>
</dbReference>
<accession>A0AAD3MR95</accession>
<dbReference type="InterPro" id="IPR003961">
    <property type="entry name" value="FN3_dom"/>
</dbReference>
<dbReference type="PROSITE" id="PS50025">
    <property type="entry name" value="LAM_G_DOMAIN"/>
    <property type="match status" value="2"/>
</dbReference>
<keyword evidence="8" id="KW-1185">Reference proteome</keyword>
<feature type="domain" description="Fibronectin type-III" evidence="6">
    <location>
        <begin position="431"/>
        <end position="517"/>
    </location>
</feature>
<evidence type="ECO:0000259" key="6">
    <source>
        <dbReference type="PROSITE" id="PS50853"/>
    </source>
</evidence>
<dbReference type="PANTHER" id="PTHR46957:SF7">
    <property type="entry name" value="USHERIN"/>
    <property type="match status" value="1"/>
</dbReference>
<comment type="caution">
    <text evidence="3">Lacks conserved residue(s) required for the propagation of feature annotation.</text>
</comment>